<evidence type="ECO:0000313" key="1">
    <source>
        <dbReference type="EMBL" id="CAD7457070.1"/>
    </source>
</evidence>
<protein>
    <submittedName>
        <fullName evidence="1">Uncharacterized protein</fullName>
    </submittedName>
</protein>
<dbReference type="AlphaFoldDB" id="A0A7R9IES4"/>
<proteinExistence type="predicted"/>
<accession>A0A7R9IES4</accession>
<dbReference type="EMBL" id="OE001554">
    <property type="protein sequence ID" value="CAD7457070.1"/>
    <property type="molecule type" value="Genomic_DNA"/>
</dbReference>
<gene>
    <name evidence="1" type="ORF">TTEB3V08_LOCUS5079</name>
</gene>
<sequence>MICNLKGEGRIWRESSRNIRRDWRYKGEKSGGPWALERDWRRASDECNKKQPSDCDTLEYRNGEGK</sequence>
<reference evidence="1" key="1">
    <citation type="submission" date="2020-11" db="EMBL/GenBank/DDBJ databases">
        <authorList>
            <person name="Tran Van P."/>
        </authorList>
    </citation>
    <scope>NUCLEOTIDE SEQUENCE</scope>
</reference>
<organism evidence="1">
    <name type="scientific">Timema tahoe</name>
    <dbReference type="NCBI Taxonomy" id="61484"/>
    <lineage>
        <taxon>Eukaryota</taxon>
        <taxon>Metazoa</taxon>
        <taxon>Ecdysozoa</taxon>
        <taxon>Arthropoda</taxon>
        <taxon>Hexapoda</taxon>
        <taxon>Insecta</taxon>
        <taxon>Pterygota</taxon>
        <taxon>Neoptera</taxon>
        <taxon>Polyneoptera</taxon>
        <taxon>Phasmatodea</taxon>
        <taxon>Timematodea</taxon>
        <taxon>Timematoidea</taxon>
        <taxon>Timematidae</taxon>
        <taxon>Timema</taxon>
    </lineage>
</organism>
<name>A0A7R9IES4_9NEOP</name>